<dbReference type="InterPro" id="IPR050153">
    <property type="entry name" value="Metal_Ion_Import_ABC"/>
</dbReference>
<reference evidence="6 7" key="1">
    <citation type="submission" date="2023-10" db="EMBL/GenBank/DDBJ databases">
        <title>Rubellicoccus peritrichatus gen. nov., sp. nov., isolated from an algae of coral reef tank.</title>
        <authorList>
            <person name="Luo J."/>
        </authorList>
    </citation>
    <scope>NUCLEOTIDE SEQUENCE [LARGE SCALE GENOMIC DNA]</scope>
    <source>
        <strain evidence="6 7">CR14</strain>
    </source>
</reference>
<evidence type="ECO:0000256" key="1">
    <source>
        <dbReference type="ARBA" id="ARBA00005417"/>
    </source>
</evidence>
<dbReference type="RefSeq" id="WP_317831110.1">
    <property type="nucleotide sequence ID" value="NZ_CP136920.1"/>
</dbReference>
<feature type="domain" description="ABC transporter" evidence="5">
    <location>
        <begin position="11"/>
        <end position="250"/>
    </location>
</feature>
<dbReference type="AlphaFoldDB" id="A0AAQ3L5J4"/>
<keyword evidence="4 6" id="KW-0067">ATP-binding</keyword>
<evidence type="ECO:0000256" key="2">
    <source>
        <dbReference type="ARBA" id="ARBA00022448"/>
    </source>
</evidence>
<dbReference type="PROSITE" id="PS50893">
    <property type="entry name" value="ABC_TRANSPORTER_2"/>
    <property type="match status" value="1"/>
</dbReference>
<dbReference type="KEGG" id="puo:RZN69_11690"/>
<keyword evidence="3" id="KW-0547">Nucleotide-binding</keyword>
<gene>
    <name evidence="6" type="ORF">RZN69_11690</name>
</gene>
<evidence type="ECO:0000313" key="7">
    <source>
        <dbReference type="Proteomes" id="UP001304300"/>
    </source>
</evidence>
<evidence type="ECO:0000256" key="4">
    <source>
        <dbReference type="ARBA" id="ARBA00022840"/>
    </source>
</evidence>
<dbReference type="GO" id="GO:0005524">
    <property type="term" value="F:ATP binding"/>
    <property type="evidence" value="ECO:0007669"/>
    <property type="project" value="UniProtKB-KW"/>
</dbReference>
<dbReference type="PANTHER" id="PTHR42734:SF17">
    <property type="entry name" value="METAL TRANSPORT SYSTEM ATP-BINDING PROTEIN TM_0124-RELATED"/>
    <property type="match status" value="1"/>
</dbReference>
<dbReference type="PANTHER" id="PTHR42734">
    <property type="entry name" value="METAL TRANSPORT SYSTEM ATP-BINDING PROTEIN TM_0124-RELATED"/>
    <property type="match status" value="1"/>
</dbReference>
<dbReference type="Gene3D" id="3.40.50.300">
    <property type="entry name" value="P-loop containing nucleotide triphosphate hydrolases"/>
    <property type="match status" value="1"/>
</dbReference>
<dbReference type="InterPro" id="IPR027417">
    <property type="entry name" value="P-loop_NTPase"/>
</dbReference>
<proteinExistence type="inferred from homology"/>
<dbReference type="GO" id="GO:0016887">
    <property type="term" value="F:ATP hydrolysis activity"/>
    <property type="evidence" value="ECO:0007669"/>
    <property type="project" value="InterPro"/>
</dbReference>
<sequence>MSPEENKPPILSVEGLGVYRGKTCMLKGVDWTVEAGEHWAILGANGSGKTSLLAAITAYLMPSEGEVRILGDSYGETDWHEVRQRIGIVSSVIAQRVPNDEAAIATVMSGETAQLGYWTRKRSSNEDKALRCLELMGVDDLAHRLWGVLSQGERQKVFIARALMADPALLILDEPCAGLDPVARERFLLSLRQMISQTPELGLILVTHHVEEIFPEISHVLVLSEGEVLASGPKAKVMKSEILGKAFGAKVRITKNRKGIWQLSTGCNGQSLL</sequence>
<accession>A0AAQ3L5J4</accession>
<protein>
    <submittedName>
        <fullName evidence="6">ATP-binding cassette domain-containing protein</fullName>
    </submittedName>
</protein>
<comment type="similarity">
    <text evidence="1">Belongs to the ABC transporter superfamily.</text>
</comment>
<name>A0AAQ3L5J4_9BACT</name>
<dbReference type="InterPro" id="IPR017871">
    <property type="entry name" value="ABC_transporter-like_CS"/>
</dbReference>
<evidence type="ECO:0000313" key="6">
    <source>
        <dbReference type="EMBL" id="WOO39276.1"/>
    </source>
</evidence>
<dbReference type="Pfam" id="PF00005">
    <property type="entry name" value="ABC_tran"/>
    <property type="match status" value="1"/>
</dbReference>
<keyword evidence="7" id="KW-1185">Reference proteome</keyword>
<dbReference type="InterPro" id="IPR003593">
    <property type="entry name" value="AAA+_ATPase"/>
</dbReference>
<evidence type="ECO:0000256" key="3">
    <source>
        <dbReference type="ARBA" id="ARBA00022741"/>
    </source>
</evidence>
<dbReference type="Proteomes" id="UP001304300">
    <property type="component" value="Chromosome"/>
</dbReference>
<evidence type="ECO:0000259" key="5">
    <source>
        <dbReference type="PROSITE" id="PS50893"/>
    </source>
</evidence>
<keyword evidence="2" id="KW-0813">Transport</keyword>
<dbReference type="PROSITE" id="PS00211">
    <property type="entry name" value="ABC_TRANSPORTER_1"/>
    <property type="match status" value="1"/>
</dbReference>
<organism evidence="6 7">
    <name type="scientific">Rubellicoccus peritrichatus</name>
    <dbReference type="NCBI Taxonomy" id="3080537"/>
    <lineage>
        <taxon>Bacteria</taxon>
        <taxon>Pseudomonadati</taxon>
        <taxon>Verrucomicrobiota</taxon>
        <taxon>Opitutia</taxon>
        <taxon>Puniceicoccales</taxon>
        <taxon>Cerasicoccaceae</taxon>
        <taxon>Rubellicoccus</taxon>
    </lineage>
</organism>
<dbReference type="EMBL" id="CP136920">
    <property type="protein sequence ID" value="WOO39276.1"/>
    <property type="molecule type" value="Genomic_DNA"/>
</dbReference>
<dbReference type="InterPro" id="IPR003439">
    <property type="entry name" value="ABC_transporter-like_ATP-bd"/>
</dbReference>
<dbReference type="SMART" id="SM00382">
    <property type="entry name" value="AAA"/>
    <property type="match status" value="1"/>
</dbReference>
<dbReference type="SUPFAM" id="SSF52540">
    <property type="entry name" value="P-loop containing nucleoside triphosphate hydrolases"/>
    <property type="match status" value="1"/>
</dbReference>